<dbReference type="InterPro" id="IPR013324">
    <property type="entry name" value="RNA_pol_sigma_r3/r4-like"/>
</dbReference>
<dbReference type="InterPro" id="IPR014284">
    <property type="entry name" value="RNA_pol_sigma-70_dom"/>
</dbReference>
<gene>
    <name evidence="7" type="ORF">HPDFL43_10137</name>
</gene>
<dbReference type="AlphaFoldDB" id="A9D6T1"/>
<feature type="domain" description="RNA polymerase sigma factor 70 region 4 type 2" evidence="6">
    <location>
        <begin position="188"/>
        <end position="239"/>
    </location>
</feature>
<proteinExistence type="inferred from homology"/>
<dbReference type="PANTHER" id="PTHR43133">
    <property type="entry name" value="RNA POLYMERASE ECF-TYPE SIGMA FACTO"/>
    <property type="match status" value="1"/>
</dbReference>
<dbReference type="InterPro" id="IPR007627">
    <property type="entry name" value="RNA_pol_sigma70_r2"/>
</dbReference>
<dbReference type="Gene3D" id="1.10.1740.10">
    <property type="match status" value="1"/>
</dbReference>
<sequence length="251" mass="28111">MATVPVAFGTLRVLDSTLAASEHYASWASTAAFRSVERRIATATEMFDTRRLTECASLRSESGWNSRHWTSRDCKPADKYETSVTTSETFKTEMIGLLPRLRRFALSLSRSAPDADDLVQDACTTALQKWHQYDPAQPLDRWMFRIIRNLWISELRKRKVRDGQGQVPAEEATELQTGDADEALNAKQVQARVNALPGDLARPLMLVCAEGYSYREVSELLEIPVGTVMSRIHRARKLLASGLGHEEGIAT</sequence>
<dbReference type="HOGENOM" id="CLU_1105970_0_0_5"/>
<keyword evidence="8" id="KW-1185">Reference proteome</keyword>
<comment type="similarity">
    <text evidence="1">Belongs to the sigma-70 factor family. ECF subfamily.</text>
</comment>
<protein>
    <submittedName>
        <fullName evidence="7">RNA polymerase sigma factor, sigma-70 family</fullName>
    </submittedName>
</protein>
<keyword evidence="3" id="KW-0731">Sigma factor</keyword>
<dbReference type="GO" id="GO:0016987">
    <property type="term" value="F:sigma factor activity"/>
    <property type="evidence" value="ECO:0007669"/>
    <property type="project" value="UniProtKB-KW"/>
</dbReference>
<dbReference type="Gene3D" id="1.10.10.10">
    <property type="entry name" value="Winged helix-like DNA-binding domain superfamily/Winged helix DNA-binding domain"/>
    <property type="match status" value="1"/>
</dbReference>
<reference evidence="7 8" key="1">
    <citation type="submission" date="2007-10" db="EMBL/GenBank/DDBJ databases">
        <authorList>
            <person name="Wagner-Dobler I."/>
            <person name="Ferriera S."/>
            <person name="Johnson J."/>
            <person name="Kravitz S."/>
            <person name="Beeson K."/>
            <person name="Sutton G."/>
            <person name="Rogers Y.-H."/>
            <person name="Friedman R."/>
            <person name="Frazier M."/>
            <person name="Venter J.C."/>
        </authorList>
    </citation>
    <scope>NUCLEOTIDE SEQUENCE [LARGE SCALE GENOMIC DNA]</scope>
    <source>
        <strain evidence="7 8">DFL-43</strain>
    </source>
</reference>
<dbReference type="CDD" id="cd06171">
    <property type="entry name" value="Sigma70_r4"/>
    <property type="match status" value="1"/>
</dbReference>
<dbReference type="STRING" id="411684.HPDFL43_10137"/>
<dbReference type="InterPro" id="IPR036388">
    <property type="entry name" value="WH-like_DNA-bd_sf"/>
</dbReference>
<evidence type="ECO:0000259" key="6">
    <source>
        <dbReference type="Pfam" id="PF08281"/>
    </source>
</evidence>
<dbReference type="Pfam" id="PF04542">
    <property type="entry name" value="Sigma70_r2"/>
    <property type="match status" value="1"/>
</dbReference>
<dbReference type="Proteomes" id="UP000004291">
    <property type="component" value="Chromosome"/>
</dbReference>
<evidence type="ECO:0000256" key="4">
    <source>
        <dbReference type="ARBA" id="ARBA00023163"/>
    </source>
</evidence>
<dbReference type="SUPFAM" id="SSF88946">
    <property type="entry name" value="Sigma2 domain of RNA polymerase sigma factors"/>
    <property type="match status" value="1"/>
</dbReference>
<dbReference type="InterPro" id="IPR013325">
    <property type="entry name" value="RNA_pol_sigma_r2"/>
</dbReference>
<dbReference type="NCBIfam" id="TIGR02937">
    <property type="entry name" value="sigma70-ECF"/>
    <property type="match status" value="1"/>
</dbReference>
<evidence type="ECO:0000256" key="1">
    <source>
        <dbReference type="ARBA" id="ARBA00010641"/>
    </source>
</evidence>
<comment type="caution">
    <text evidence="7">The sequence shown here is derived from an EMBL/GenBank/DDBJ whole genome shotgun (WGS) entry which is preliminary data.</text>
</comment>
<evidence type="ECO:0000256" key="3">
    <source>
        <dbReference type="ARBA" id="ARBA00023082"/>
    </source>
</evidence>
<evidence type="ECO:0000313" key="7">
    <source>
        <dbReference type="EMBL" id="EDQ33588.1"/>
    </source>
</evidence>
<dbReference type="GO" id="GO:0006352">
    <property type="term" value="P:DNA-templated transcription initiation"/>
    <property type="evidence" value="ECO:0007669"/>
    <property type="project" value="InterPro"/>
</dbReference>
<evidence type="ECO:0000313" key="8">
    <source>
        <dbReference type="Proteomes" id="UP000004291"/>
    </source>
</evidence>
<evidence type="ECO:0000256" key="2">
    <source>
        <dbReference type="ARBA" id="ARBA00023015"/>
    </source>
</evidence>
<keyword evidence="2" id="KW-0805">Transcription regulation</keyword>
<organism evidence="7 8">
    <name type="scientific">Hoeflea phototrophica (strain DSM 17068 / NCIMB 14078 / DFL-43)</name>
    <dbReference type="NCBI Taxonomy" id="411684"/>
    <lineage>
        <taxon>Bacteria</taxon>
        <taxon>Pseudomonadati</taxon>
        <taxon>Pseudomonadota</taxon>
        <taxon>Alphaproteobacteria</taxon>
        <taxon>Hyphomicrobiales</taxon>
        <taxon>Rhizobiaceae</taxon>
        <taxon>Hoeflea</taxon>
    </lineage>
</organism>
<reference evidence="7 8" key="2">
    <citation type="submission" date="2012-06" db="EMBL/GenBank/DDBJ databases">
        <authorList>
            <person name="Fiebig A."/>
        </authorList>
    </citation>
    <scope>NUCLEOTIDE SEQUENCE [LARGE SCALE GENOMIC DNA]</scope>
    <source>
        <strain evidence="7 8">DFL-43</strain>
    </source>
</reference>
<dbReference type="InterPro" id="IPR013249">
    <property type="entry name" value="RNA_pol_sigma70_r4_t2"/>
</dbReference>
<accession>A9D6T1</accession>
<feature type="domain" description="RNA polymerase sigma-70 region 2" evidence="5">
    <location>
        <begin position="98"/>
        <end position="159"/>
    </location>
</feature>
<dbReference type="InterPro" id="IPR039425">
    <property type="entry name" value="RNA_pol_sigma-70-like"/>
</dbReference>
<dbReference type="eggNOG" id="COG1595">
    <property type="taxonomic scope" value="Bacteria"/>
</dbReference>
<keyword evidence="4" id="KW-0804">Transcription</keyword>
<dbReference type="EMBL" id="ABIA03000002">
    <property type="protein sequence ID" value="EDQ33588.1"/>
    <property type="molecule type" value="Genomic_DNA"/>
</dbReference>
<dbReference type="Pfam" id="PF08281">
    <property type="entry name" value="Sigma70_r4_2"/>
    <property type="match status" value="1"/>
</dbReference>
<dbReference type="PANTHER" id="PTHR43133:SF25">
    <property type="entry name" value="RNA POLYMERASE SIGMA FACTOR RFAY-RELATED"/>
    <property type="match status" value="1"/>
</dbReference>
<dbReference type="GO" id="GO:0003677">
    <property type="term" value="F:DNA binding"/>
    <property type="evidence" value="ECO:0007669"/>
    <property type="project" value="InterPro"/>
</dbReference>
<name>A9D6T1_HOEPD</name>
<evidence type="ECO:0000259" key="5">
    <source>
        <dbReference type="Pfam" id="PF04542"/>
    </source>
</evidence>
<dbReference type="SUPFAM" id="SSF88659">
    <property type="entry name" value="Sigma3 and sigma4 domains of RNA polymerase sigma factors"/>
    <property type="match status" value="1"/>
</dbReference>